<evidence type="ECO:0000313" key="3">
    <source>
        <dbReference type="Proteomes" id="UP000009026"/>
    </source>
</evidence>
<feature type="signal peptide" evidence="1">
    <location>
        <begin position="1"/>
        <end position="23"/>
    </location>
</feature>
<keyword evidence="2" id="KW-0645">Protease</keyword>
<dbReference type="SUPFAM" id="SSF55486">
    <property type="entry name" value="Metalloproteases ('zincins'), catalytic domain"/>
    <property type="match status" value="1"/>
</dbReference>
<dbReference type="Gene3D" id="3.40.390.10">
    <property type="entry name" value="Collagenase (Catalytic Domain)"/>
    <property type="match status" value="1"/>
</dbReference>
<dbReference type="STRING" id="1297742.A176_006604"/>
<protein>
    <submittedName>
        <fullName evidence="2">Milk-clotting protease</fullName>
    </submittedName>
</protein>
<keyword evidence="3" id="KW-1185">Reference proteome</keyword>
<dbReference type="PATRIC" id="fig|1297742.4.peg.6696"/>
<accession>A0A0H4XMV5</accession>
<evidence type="ECO:0000313" key="2">
    <source>
        <dbReference type="EMBL" id="AKQ69692.1"/>
    </source>
</evidence>
<gene>
    <name evidence="2" type="ORF">A176_006604</name>
</gene>
<keyword evidence="1" id="KW-0732">Signal</keyword>
<feature type="chain" id="PRO_5005212890" evidence="1">
    <location>
        <begin position="24"/>
        <end position="262"/>
    </location>
</feature>
<dbReference type="InterPro" id="IPR024653">
    <property type="entry name" value="Peptidase_M10/M27/M57"/>
</dbReference>
<sequence>MFKQMAVLTVTCSALLVGCGSDAQTEQEEIVSNLIEAGFPANDIQIADDAVLVGGDGLVSLAASREMILVPEGGLEQYRSFNIVGPSVTKICVNPTVWFDGYPLMSQGLDLAIANYNALGLRITFARGPTTGCTANIIAKTNTLPGGQSIAAFPSNGLPGWIVDINIGVNAYPLNVSEQIITHELGHALGLRHSDYYNTSISCGRPYPDPEPDPENVGAVHIPGTPTAATPGGSVMNSCPSLEDSGNFTSGDTAALTYLYGW</sequence>
<dbReference type="OrthoDB" id="259096at2"/>
<dbReference type="GO" id="GO:0008237">
    <property type="term" value="F:metallopeptidase activity"/>
    <property type="evidence" value="ECO:0007669"/>
    <property type="project" value="InterPro"/>
</dbReference>
<dbReference type="EMBL" id="CP012109">
    <property type="protein sequence ID" value="AKQ69692.1"/>
    <property type="molecule type" value="Genomic_DNA"/>
</dbReference>
<dbReference type="GO" id="GO:0006508">
    <property type="term" value="P:proteolysis"/>
    <property type="evidence" value="ECO:0007669"/>
    <property type="project" value="UniProtKB-KW"/>
</dbReference>
<dbReference type="eggNOG" id="COG5549">
    <property type="taxonomic scope" value="Bacteria"/>
</dbReference>
<dbReference type="Proteomes" id="UP000009026">
    <property type="component" value="Chromosome"/>
</dbReference>
<name>A0A0H4XMV5_9BACT</name>
<keyword evidence="2" id="KW-0378">Hydrolase</keyword>
<evidence type="ECO:0000256" key="1">
    <source>
        <dbReference type="SAM" id="SignalP"/>
    </source>
</evidence>
<dbReference type="RefSeq" id="WP_002636254.1">
    <property type="nucleotide sequence ID" value="NZ_CP012109.1"/>
</dbReference>
<dbReference type="KEGG" id="mym:A176_006604"/>
<dbReference type="InterPro" id="IPR024079">
    <property type="entry name" value="MetalloPept_cat_dom_sf"/>
</dbReference>
<reference evidence="2 3" key="1">
    <citation type="journal article" date="2016" name="PLoS ONE">
        <title>Complete Genome Sequence and Comparative Genomics of a Novel Myxobacterium Myxococcus hansupus.</title>
        <authorList>
            <person name="Sharma G."/>
            <person name="Narwani T."/>
            <person name="Subramanian S."/>
        </authorList>
    </citation>
    <scope>NUCLEOTIDE SEQUENCE [LARGE SCALE GENOMIC DNA]</scope>
    <source>
        <strain evidence="3">mixupus</strain>
    </source>
</reference>
<dbReference type="PROSITE" id="PS51257">
    <property type="entry name" value="PROKAR_LIPOPROTEIN"/>
    <property type="match status" value="1"/>
</dbReference>
<organism evidence="2 3">
    <name type="scientific">Pseudomyxococcus hansupus</name>
    <dbReference type="NCBI Taxonomy" id="1297742"/>
    <lineage>
        <taxon>Bacteria</taxon>
        <taxon>Pseudomonadati</taxon>
        <taxon>Myxococcota</taxon>
        <taxon>Myxococcia</taxon>
        <taxon>Myxococcales</taxon>
        <taxon>Cystobacterineae</taxon>
        <taxon>Myxococcaceae</taxon>
        <taxon>Pseudomyxococcus</taxon>
    </lineage>
</organism>
<dbReference type="AlphaFoldDB" id="A0A0H4XMV5"/>
<dbReference type="Pfam" id="PF12388">
    <property type="entry name" value="Peptidase_M57"/>
    <property type="match status" value="1"/>
</dbReference>
<proteinExistence type="predicted"/>